<accession>A0ABC8SNK6</accession>
<dbReference type="EMBL" id="CAUOFW020003236">
    <property type="protein sequence ID" value="CAK9158749.1"/>
    <property type="molecule type" value="Genomic_DNA"/>
</dbReference>
<feature type="region of interest" description="Disordered" evidence="1">
    <location>
        <begin position="1"/>
        <end position="53"/>
    </location>
</feature>
<dbReference type="AlphaFoldDB" id="A0ABC8SNK6"/>
<proteinExistence type="predicted"/>
<name>A0ABC8SNK6_9AQUA</name>
<dbReference type="Proteomes" id="UP001642360">
    <property type="component" value="Unassembled WGS sequence"/>
</dbReference>
<evidence type="ECO:0000313" key="3">
    <source>
        <dbReference type="Proteomes" id="UP001642360"/>
    </source>
</evidence>
<organism evidence="2 3">
    <name type="scientific">Ilex paraguariensis</name>
    <name type="common">yerba mate</name>
    <dbReference type="NCBI Taxonomy" id="185542"/>
    <lineage>
        <taxon>Eukaryota</taxon>
        <taxon>Viridiplantae</taxon>
        <taxon>Streptophyta</taxon>
        <taxon>Embryophyta</taxon>
        <taxon>Tracheophyta</taxon>
        <taxon>Spermatophyta</taxon>
        <taxon>Magnoliopsida</taxon>
        <taxon>eudicotyledons</taxon>
        <taxon>Gunneridae</taxon>
        <taxon>Pentapetalae</taxon>
        <taxon>asterids</taxon>
        <taxon>campanulids</taxon>
        <taxon>Aquifoliales</taxon>
        <taxon>Aquifoliaceae</taxon>
        <taxon>Ilex</taxon>
    </lineage>
</organism>
<comment type="caution">
    <text evidence="2">The sequence shown here is derived from an EMBL/GenBank/DDBJ whole genome shotgun (WGS) entry which is preliminary data.</text>
</comment>
<keyword evidence="3" id="KW-1185">Reference proteome</keyword>
<evidence type="ECO:0000313" key="2">
    <source>
        <dbReference type="EMBL" id="CAK9158749.1"/>
    </source>
</evidence>
<protein>
    <submittedName>
        <fullName evidence="2">Uncharacterized protein</fullName>
    </submittedName>
</protein>
<gene>
    <name evidence="2" type="ORF">ILEXP_LOCUS27412</name>
</gene>
<evidence type="ECO:0000256" key="1">
    <source>
        <dbReference type="SAM" id="MobiDB-lite"/>
    </source>
</evidence>
<feature type="compositionally biased region" description="Gly residues" evidence="1">
    <location>
        <begin position="20"/>
        <end position="41"/>
    </location>
</feature>
<feature type="compositionally biased region" description="Basic and acidic residues" evidence="1">
    <location>
        <begin position="1"/>
        <end position="13"/>
    </location>
</feature>
<reference evidence="2 3" key="1">
    <citation type="submission" date="2024-02" db="EMBL/GenBank/DDBJ databases">
        <authorList>
            <person name="Vignale AGUSTIN F."/>
            <person name="Sosa J E."/>
            <person name="Modenutti C."/>
        </authorList>
    </citation>
    <scope>NUCLEOTIDE SEQUENCE [LARGE SCALE GENOMIC DNA]</scope>
</reference>
<sequence length="92" mass="9095">MEDSGTKGGRDMGESVAKGGTQGNDEGGNPGVMGGTHGAGRGNPEVAGDAHGATVGVLGEARHEAACATPSRKGAVGQRKLRGANLGDVKRW</sequence>